<dbReference type="AlphaFoldDB" id="A0A9W6BIJ3"/>
<evidence type="ECO:0000313" key="4">
    <source>
        <dbReference type="Proteomes" id="UP001165080"/>
    </source>
</evidence>
<protein>
    <submittedName>
        <fullName evidence="3">Uncharacterized protein</fullName>
    </submittedName>
</protein>
<dbReference type="InterPro" id="IPR001680">
    <property type="entry name" value="WD40_rpt"/>
</dbReference>
<comment type="caution">
    <text evidence="3">The sequence shown here is derived from an EMBL/GenBank/DDBJ whole genome shotgun (WGS) entry which is preliminary data.</text>
</comment>
<dbReference type="GO" id="GO:0006367">
    <property type="term" value="P:transcription initiation at RNA polymerase II promoter"/>
    <property type="evidence" value="ECO:0007669"/>
    <property type="project" value="TreeGrafter"/>
</dbReference>
<keyword evidence="1" id="KW-0853">WD repeat</keyword>
<dbReference type="EMBL" id="BRXU01000006">
    <property type="protein sequence ID" value="GLC52638.1"/>
    <property type="molecule type" value="Genomic_DNA"/>
</dbReference>
<dbReference type="PANTHER" id="PTHR19879:SF1">
    <property type="entry name" value="CANNONBALL-RELATED"/>
    <property type="match status" value="1"/>
</dbReference>
<dbReference type="PROSITE" id="PS50294">
    <property type="entry name" value="WD_REPEATS_REGION"/>
    <property type="match status" value="2"/>
</dbReference>
<feature type="region of interest" description="Disordered" evidence="2">
    <location>
        <begin position="506"/>
        <end position="582"/>
    </location>
</feature>
<dbReference type="InterPro" id="IPR015943">
    <property type="entry name" value="WD40/YVTN_repeat-like_dom_sf"/>
</dbReference>
<dbReference type="GO" id="GO:0016251">
    <property type="term" value="F:RNA polymerase II general transcription initiation factor activity"/>
    <property type="evidence" value="ECO:0007669"/>
    <property type="project" value="TreeGrafter"/>
</dbReference>
<feature type="region of interest" description="Disordered" evidence="2">
    <location>
        <begin position="407"/>
        <end position="491"/>
    </location>
</feature>
<sequence length="688" mass="70499">MHAVQFPGGSQWQLHQGYGHGERIFDVAFHPFSDDLVLTASEDSSVRMWRRPEGSTAYKQVRAFLGHSAEALRTCWSANGLLLASGSADRTVRLWAADLNDHGYTGRQLAVLDGHPEEVYHVELVSPAAPPPDPAAIRQAHGGGGGGPLPPFETHVLAASCESLFVWSLEEGAVVQQADAPGTSGSTITQEAIMAGARPAYIFDVARQPGGSLVAAACCDGVIRLWSLRPTGRLEWAGQLALPGGPMLTGCAFAADGSLLGVCSREGRLLELDVRTLELMSSRQLPASPLAVAYLAPGSNVTAGTGAQQQQQQQQHQQHQQQQQQNQHQEHRQQQQQQRSVWLVACRDGAVYGYEPGQQGGGPCCVVRPPGGPGDAAVLAVAVAPGGGAVALGGEPQDAALLPPMHVQSTSRATPTPPLVAASPSGDGGGGGGQQYGNGNADQQPQPASAAAAARVVAAAAPSRRRRGGGTGRAATGGLEAGDPLSILDGGTEGRVEVEGREQAAATMELRPGKGGGCGTDDVSGGLAAMSLHEPRTAASDQTHHPQQQQPRPSLSPEGHPMGQEGGASASSSAAAAGRQGAGADADADVGAAANGGTAPSGRVRAPLFVYRAEAAGEEVIAAAVRQQPTTTTRARPFDRDRSRRATAAATLSADDDTAAKAPGVTPARTPTSKPPAAAVIIIRFSAA</sequence>
<name>A0A9W6BIJ3_9CHLO</name>
<dbReference type="Pfam" id="PF00400">
    <property type="entry name" value="WD40"/>
    <property type="match status" value="3"/>
</dbReference>
<feature type="region of interest" description="Disordered" evidence="2">
    <location>
        <begin position="303"/>
        <end position="336"/>
    </location>
</feature>
<feature type="repeat" description="WD" evidence="1">
    <location>
        <begin position="17"/>
        <end position="59"/>
    </location>
</feature>
<proteinExistence type="predicted"/>
<feature type="compositionally biased region" description="Low complexity" evidence="2">
    <location>
        <begin position="567"/>
        <end position="582"/>
    </location>
</feature>
<dbReference type="SUPFAM" id="SSF50978">
    <property type="entry name" value="WD40 repeat-like"/>
    <property type="match status" value="1"/>
</dbReference>
<dbReference type="SMART" id="SM00320">
    <property type="entry name" value="WD40"/>
    <property type="match status" value="4"/>
</dbReference>
<feature type="compositionally biased region" description="Low complexity" evidence="2">
    <location>
        <begin position="437"/>
        <end position="462"/>
    </location>
</feature>
<reference evidence="3 4" key="1">
    <citation type="journal article" date="2023" name="Commun. Biol.">
        <title>Reorganization of the ancestral sex-determining regions during the evolution of trioecy in Pleodorina starrii.</title>
        <authorList>
            <person name="Takahashi K."/>
            <person name="Suzuki S."/>
            <person name="Kawai-Toyooka H."/>
            <person name="Yamamoto K."/>
            <person name="Hamaji T."/>
            <person name="Ootsuki R."/>
            <person name="Yamaguchi H."/>
            <person name="Kawachi M."/>
            <person name="Higashiyama T."/>
            <person name="Nozaki H."/>
        </authorList>
    </citation>
    <scope>NUCLEOTIDE SEQUENCE [LARGE SCALE GENOMIC DNA]</scope>
    <source>
        <strain evidence="3 4">NIES-4479</strain>
    </source>
</reference>
<dbReference type="PROSITE" id="PS50082">
    <property type="entry name" value="WD_REPEATS_2"/>
    <property type="match status" value="2"/>
</dbReference>
<feature type="region of interest" description="Disordered" evidence="2">
    <location>
        <begin position="627"/>
        <end position="674"/>
    </location>
</feature>
<feature type="compositionally biased region" description="Gly residues" evidence="2">
    <location>
        <begin position="426"/>
        <end position="436"/>
    </location>
</feature>
<dbReference type="GO" id="GO:0005669">
    <property type="term" value="C:transcription factor TFIID complex"/>
    <property type="evidence" value="ECO:0007669"/>
    <property type="project" value="TreeGrafter"/>
</dbReference>
<dbReference type="Proteomes" id="UP001165080">
    <property type="component" value="Unassembled WGS sequence"/>
</dbReference>
<accession>A0A9W6BIJ3</accession>
<organism evidence="3 4">
    <name type="scientific">Pleodorina starrii</name>
    <dbReference type="NCBI Taxonomy" id="330485"/>
    <lineage>
        <taxon>Eukaryota</taxon>
        <taxon>Viridiplantae</taxon>
        <taxon>Chlorophyta</taxon>
        <taxon>core chlorophytes</taxon>
        <taxon>Chlorophyceae</taxon>
        <taxon>CS clade</taxon>
        <taxon>Chlamydomonadales</taxon>
        <taxon>Volvocaceae</taxon>
        <taxon>Pleodorina</taxon>
    </lineage>
</organism>
<dbReference type="InterPro" id="IPR036322">
    <property type="entry name" value="WD40_repeat_dom_sf"/>
</dbReference>
<dbReference type="Gene3D" id="2.130.10.10">
    <property type="entry name" value="YVTN repeat-like/Quinoprotein amine dehydrogenase"/>
    <property type="match status" value="2"/>
</dbReference>
<keyword evidence="4" id="KW-1185">Reference proteome</keyword>
<evidence type="ECO:0000256" key="2">
    <source>
        <dbReference type="SAM" id="MobiDB-lite"/>
    </source>
</evidence>
<feature type="compositionally biased region" description="Low complexity" evidence="2">
    <location>
        <begin position="308"/>
        <end position="327"/>
    </location>
</feature>
<evidence type="ECO:0000256" key="1">
    <source>
        <dbReference type="PROSITE-ProRule" id="PRU00221"/>
    </source>
</evidence>
<gene>
    <name evidence="3" type="primary">PLEST003462</name>
    <name evidence="3" type="ORF">PLESTB_000651900</name>
</gene>
<dbReference type="PANTHER" id="PTHR19879">
    <property type="entry name" value="TRANSCRIPTION INITIATION FACTOR TFIID"/>
    <property type="match status" value="1"/>
</dbReference>
<evidence type="ECO:0000313" key="3">
    <source>
        <dbReference type="EMBL" id="GLC52638.1"/>
    </source>
</evidence>
<feature type="repeat" description="WD" evidence="1">
    <location>
        <begin position="64"/>
        <end position="95"/>
    </location>
</feature>